<accession>A0ABX0D8T0</accession>
<evidence type="ECO:0000313" key="4">
    <source>
        <dbReference type="Proteomes" id="UP000479226"/>
    </source>
</evidence>
<dbReference type="PANTHER" id="PTHR34821:SF2">
    <property type="entry name" value="INNER MEMBRANE PROTEIN YDCZ"/>
    <property type="match status" value="1"/>
</dbReference>
<evidence type="ECO:0000256" key="2">
    <source>
        <dbReference type="SAM" id="Phobius"/>
    </source>
</evidence>
<feature type="region of interest" description="Disordered" evidence="1">
    <location>
        <begin position="316"/>
        <end position="341"/>
    </location>
</feature>
<dbReference type="EMBL" id="JAAKZI010000009">
    <property type="protein sequence ID" value="NGN83309.1"/>
    <property type="molecule type" value="Genomic_DNA"/>
</dbReference>
<feature type="transmembrane region" description="Helical" evidence="2">
    <location>
        <begin position="261"/>
        <end position="281"/>
    </location>
</feature>
<feature type="transmembrane region" description="Helical" evidence="2">
    <location>
        <begin position="287"/>
        <end position="310"/>
    </location>
</feature>
<sequence length="341" mass="34487">MHRPLPAPAGLGLAMVAGLALAVQSRITGTMGLRLGDGVAAALLSFGSGLLLMILLTLGTRAGRSGLAALRGGLARRVLPRWYLVAGAIGASLVFAQGVTVGMVGVALFTIALVAGQTVSGLLVDRVGFGAGGRRRLTAPRLTGSVLTLGAVVWAVSAKFTALGPGALSLLLLPLLAGLLYGFQQAMNGRIAAAAGTPLTATLTNFAAGAVVLLAAWLVKLPFSPRPHALPHEWWLYCAGPLGIVVVFLSAALVRRIGVLLLGLGTVAGQLMGSLLLDVAFPTPAAAVGTATVLGTVLTLLAVIVAAAPWRRNPTPAALSARPSTPAEPALNVDPALKHPR</sequence>
<evidence type="ECO:0000256" key="1">
    <source>
        <dbReference type="SAM" id="MobiDB-lite"/>
    </source>
</evidence>
<name>A0ABX0D8T0_9MICC</name>
<gene>
    <name evidence="3" type="ORF">G6N77_07515</name>
</gene>
<organism evidence="3 4">
    <name type="scientific">Arthrobacter silviterrae</name>
    <dbReference type="NCBI Taxonomy" id="2026658"/>
    <lineage>
        <taxon>Bacteria</taxon>
        <taxon>Bacillati</taxon>
        <taxon>Actinomycetota</taxon>
        <taxon>Actinomycetes</taxon>
        <taxon>Micrococcales</taxon>
        <taxon>Micrococcaceae</taxon>
        <taxon>Arthrobacter</taxon>
    </lineage>
</organism>
<dbReference type="PANTHER" id="PTHR34821">
    <property type="entry name" value="INNER MEMBRANE PROTEIN YDCZ"/>
    <property type="match status" value="1"/>
</dbReference>
<comment type="caution">
    <text evidence="3">The sequence shown here is derived from an EMBL/GenBank/DDBJ whole genome shotgun (WGS) entry which is preliminary data.</text>
</comment>
<dbReference type="Proteomes" id="UP000479226">
    <property type="component" value="Unassembled WGS sequence"/>
</dbReference>
<keyword evidence="2" id="KW-1133">Transmembrane helix</keyword>
<dbReference type="RefSeq" id="WP_165181408.1">
    <property type="nucleotide sequence ID" value="NZ_JAAKZI010000009.1"/>
</dbReference>
<feature type="transmembrane region" description="Helical" evidence="2">
    <location>
        <begin position="38"/>
        <end position="58"/>
    </location>
</feature>
<keyword evidence="2" id="KW-0812">Transmembrane</keyword>
<evidence type="ECO:0000313" key="3">
    <source>
        <dbReference type="EMBL" id="NGN83309.1"/>
    </source>
</evidence>
<keyword evidence="2" id="KW-0472">Membrane</keyword>
<feature type="transmembrane region" description="Helical" evidence="2">
    <location>
        <begin position="78"/>
        <end position="96"/>
    </location>
</feature>
<dbReference type="InterPro" id="IPR006750">
    <property type="entry name" value="YdcZ"/>
</dbReference>
<feature type="transmembrane region" description="Helical" evidence="2">
    <location>
        <begin position="195"/>
        <end position="219"/>
    </location>
</feature>
<feature type="transmembrane region" description="Helical" evidence="2">
    <location>
        <begin position="102"/>
        <end position="125"/>
    </location>
</feature>
<reference evidence="3 4" key="1">
    <citation type="submission" date="2020-02" db="EMBL/GenBank/DDBJ databases">
        <title>Genome sequence of the type strain DSM 27180 of Arthrobacter silviterrae.</title>
        <authorList>
            <person name="Gao J."/>
            <person name="Sun J."/>
        </authorList>
    </citation>
    <scope>NUCLEOTIDE SEQUENCE [LARGE SCALE GENOMIC DNA]</scope>
    <source>
        <strain evidence="3 4">DSM 27180</strain>
    </source>
</reference>
<proteinExistence type="predicted"/>
<feature type="transmembrane region" description="Helical" evidence="2">
    <location>
        <begin position="162"/>
        <end position="183"/>
    </location>
</feature>
<keyword evidence="4" id="KW-1185">Reference proteome</keyword>
<feature type="transmembrane region" description="Helical" evidence="2">
    <location>
        <begin position="234"/>
        <end position="254"/>
    </location>
</feature>
<dbReference type="Pfam" id="PF04657">
    <property type="entry name" value="DMT_YdcZ"/>
    <property type="match status" value="2"/>
</dbReference>
<feature type="transmembrane region" description="Helical" evidence="2">
    <location>
        <begin position="137"/>
        <end position="156"/>
    </location>
</feature>
<protein>
    <submittedName>
        <fullName evidence="3">DMT family transporter</fullName>
    </submittedName>
</protein>